<organism evidence="1 2">
    <name type="scientific">Angomonas deanei</name>
    <dbReference type="NCBI Taxonomy" id="59799"/>
    <lineage>
        <taxon>Eukaryota</taxon>
        <taxon>Discoba</taxon>
        <taxon>Euglenozoa</taxon>
        <taxon>Kinetoplastea</taxon>
        <taxon>Metakinetoplastina</taxon>
        <taxon>Trypanosomatida</taxon>
        <taxon>Trypanosomatidae</taxon>
        <taxon>Strigomonadinae</taxon>
        <taxon>Angomonas</taxon>
    </lineage>
</organism>
<dbReference type="PANTHER" id="PTHR11129:SF3">
    <property type="entry name" value="PROTEIN PRENYLTRANSFERASE ALPHA SUBUNIT REPEAT-CONTAINING PROTEIN 1"/>
    <property type="match status" value="1"/>
</dbReference>
<dbReference type="PANTHER" id="PTHR11129">
    <property type="entry name" value="PROTEIN FARNESYLTRANSFERASE ALPHA SUBUNIT/RAB GERANYLGERANYL TRANSFERASE ALPHA SUBUNIT"/>
    <property type="match status" value="1"/>
</dbReference>
<evidence type="ECO:0008006" key="3">
    <source>
        <dbReference type="Google" id="ProtNLM"/>
    </source>
</evidence>
<accession>A0A7G2CMI1</accession>
<gene>
    <name evidence="1" type="ORF">ADEAN_000726200</name>
</gene>
<protein>
    <recommendedName>
        <fullName evidence="3">Protein prenyltransferase alpha subunit repeat</fullName>
    </recommendedName>
</protein>
<dbReference type="Proteomes" id="UP000515908">
    <property type="component" value="Chromosome 15"/>
</dbReference>
<evidence type="ECO:0000313" key="2">
    <source>
        <dbReference type="Proteomes" id="UP000515908"/>
    </source>
</evidence>
<name>A0A7G2CMI1_9TRYP</name>
<keyword evidence="2" id="KW-1185">Reference proteome</keyword>
<reference evidence="1 2" key="1">
    <citation type="submission" date="2020-08" db="EMBL/GenBank/DDBJ databases">
        <authorList>
            <person name="Newling K."/>
            <person name="Davey J."/>
            <person name="Forrester S."/>
        </authorList>
    </citation>
    <scope>NUCLEOTIDE SEQUENCE [LARGE SCALE GENOMIC DNA]</scope>
    <source>
        <strain evidence="2">Crithidia deanei Carvalho (ATCC PRA-265)</strain>
    </source>
</reference>
<dbReference type="SUPFAM" id="SSF48439">
    <property type="entry name" value="Protein prenylyltransferase"/>
    <property type="match status" value="1"/>
</dbReference>
<dbReference type="Gene3D" id="1.25.40.120">
    <property type="entry name" value="Protein prenylyltransferase"/>
    <property type="match status" value="1"/>
</dbReference>
<evidence type="ECO:0000313" key="1">
    <source>
        <dbReference type="EMBL" id="CAD2219753.1"/>
    </source>
</evidence>
<dbReference type="AlphaFoldDB" id="A0A7G2CMI1"/>
<dbReference type="EMBL" id="LR877159">
    <property type="protein sequence ID" value="CAD2219753.1"/>
    <property type="molecule type" value="Genomic_DNA"/>
</dbReference>
<dbReference type="GO" id="GO:0005737">
    <property type="term" value="C:cytoplasm"/>
    <property type="evidence" value="ECO:0007669"/>
    <property type="project" value="TreeGrafter"/>
</dbReference>
<sequence>MLGGGASTLLSRQAILNLSPSEVAVMLLALPAHGILWSRRREYVNAVLCREENNGRPILECLCKEYVLTSVLLSAVLKVKEVWVYRSWIVSQWINYYYSTCHGIREEDRQGLIGRLALQDNVLFCFAAENHRLNYNAWQYRREVYIARSIHTSDQCALLTEEMNMGMRFLRTNNGDSSAVSYLLFLLRHAETVHVLPFLHDCWRQLLSFTQLELRLRADKGHECMWYLRLELVKWALRQTSLSCGWTVEEELNWVSAFVDGAAGGLLTPVNVARDAWVRCSGDGCWSSYYACRYGLQLISVIKGGAWPGSC</sequence>
<dbReference type="VEuPathDB" id="TriTrypDB:ADEAN_000726200"/>
<dbReference type="OrthoDB" id="5358702at2759"/>
<proteinExistence type="predicted"/>